<keyword evidence="2" id="KW-1185">Reference proteome</keyword>
<proteinExistence type="predicted"/>
<comment type="caution">
    <text evidence="1">The sequence shown here is derived from an EMBL/GenBank/DDBJ whole genome shotgun (WGS) entry which is preliminary data.</text>
</comment>
<name>A0ABV6C8V9_9GAMM</name>
<protein>
    <submittedName>
        <fullName evidence="1">Uncharacterized protein</fullName>
    </submittedName>
</protein>
<organism evidence="1 2">
    <name type="scientific">Thorsellia kenyensis</name>
    <dbReference type="NCBI Taxonomy" id="1549888"/>
    <lineage>
        <taxon>Bacteria</taxon>
        <taxon>Pseudomonadati</taxon>
        <taxon>Pseudomonadota</taxon>
        <taxon>Gammaproteobacteria</taxon>
        <taxon>Enterobacterales</taxon>
        <taxon>Thorselliaceae</taxon>
        <taxon>Thorsellia</taxon>
    </lineage>
</organism>
<evidence type="ECO:0000313" key="1">
    <source>
        <dbReference type="EMBL" id="MFC0179007.1"/>
    </source>
</evidence>
<accession>A0ABV6C8V9</accession>
<reference evidence="1 2" key="1">
    <citation type="submission" date="2024-09" db="EMBL/GenBank/DDBJ databases">
        <authorList>
            <person name="Sun Q."/>
            <person name="Mori K."/>
        </authorList>
    </citation>
    <scope>NUCLEOTIDE SEQUENCE [LARGE SCALE GENOMIC DNA]</scope>
    <source>
        <strain evidence="1 2">CCM 8545</strain>
    </source>
</reference>
<evidence type="ECO:0000313" key="2">
    <source>
        <dbReference type="Proteomes" id="UP001589758"/>
    </source>
</evidence>
<dbReference type="Proteomes" id="UP001589758">
    <property type="component" value="Unassembled WGS sequence"/>
</dbReference>
<gene>
    <name evidence="1" type="ORF">ACFFIT_02675</name>
</gene>
<sequence>MDETLSIAIRIYAYWGKEISCEVTESTTSTLSMVIDSTTNRITRVVDLTTSTKAFHLIY</sequence>
<dbReference type="EMBL" id="JBHLXE010000027">
    <property type="protein sequence ID" value="MFC0179007.1"/>
    <property type="molecule type" value="Genomic_DNA"/>
</dbReference>
<dbReference type="RefSeq" id="WP_385876101.1">
    <property type="nucleotide sequence ID" value="NZ_JBHLXE010000027.1"/>
</dbReference>